<proteinExistence type="predicted"/>
<dbReference type="Proteomes" id="UP001469553">
    <property type="component" value="Unassembled WGS sequence"/>
</dbReference>
<dbReference type="EMBL" id="JAHRIP010030770">
    <property type="protein sequence ID" value="MEQ2292707.1"/>
    <property type="molecule type" value="Genomic_DNA"/>
</dbReference>
<reference evidence="2 3" key="1">
    <citation type="submission" date="2021-06" db="EMBL/GenBank/DDBJ databases">
        <authorList>
            <person name="Palmer J.M."/>
        </authorList>
    </citation>
    <scope>NUCLEOTIDE SEQUENCE [LARGE SCALE GENOMIC DNA]</scope>
    <source>
        <strain evidence="2 3">AS_MEX2019</strain>
        <tissue evidence="2">Muscle</tissue>
    </source>
</reference>
<evidence type="ECO:0000313" key="3">
    <source>
        <dbReference type="Proteomes" id="UP001469553"/>
    </source>
</evidence>
<feature type="signal peptide" evidence="1">
    <location>
        <begin position="1"/>
        <end position="18"/>
    </location>
</feature>
<name>A0ABV0YFT9_9TELE</name>
<protein>
    <recommendedName>
        <fullName evidence="4">Secreted protein</fullName>
    </recommendedName>
</protein>
<accession>A0ABV0YFT9</accession>
<keyword evidence="1" id="KW-0732">Signal</keyword>
<evidence type="ECO:0000256" key="1">
    <source>
        <dbReference type="SAM" id="SignalP"/>
    </source>
</evidence>
<organism evidence="2 3">
    <name type="scientific">Ameca splendens</name>
    <dbReference type="NCBI Taxonomy" id="208324"/>
    <lineage>
        <taxon>Eukaryota</taxon>
        <taxon>Metazoa</taxon>
        <taxon>Chordata</taxon>
        <taxon>Craniata</taxon>
        <taxon>Vertebrata</taxon>
        <taxon>Euteleostomi</taxon>
        <taxon>Actinopterygii</taxon>
        <taxon>Neopterygii</taxon>
        <taxon>Teleostei</taxon>
        <taxon>Neoteleostei</taxon>
        <taxon>Acanthomorphata</taxon>
        <taxon>Ovalentaria</taxon>
        <taxon>Atherinomorphae</taxon>
        <taxon>Cyprinodontiformes</taxon>
        <taxon>Goodeidae</taxon>
        <taxon>Ameca</taxon>
    </lineage>
</organism>
<feature type="chain" id="PRO_5047222049" description="Secreted protein" evidence="1">
    <location>
        <begin position="19"/>
        <end position="103"/>
    </location>
</feature>
<keyword evidence="3" id="KW-1185">Reference proteome</keyword>
<evidence type="ECO:0000313" key="2">
    <source>
        <dbReference type="EMBL" id="MEQ2292707.1"/>
    </source>
</evidence>
<sequence>MLMVLRVAMCCCLTCLQGRESTETSICLWPHGAVYSVKTHSFAPTSPVYSWQGSTSHVQENKIDVEQVSSMFIPPDNRINDRFFICEFIQFKNTLLIPKRYFV</sequence>
<comment type="caution">
    <text evidence="2">The sequence shown here is derived from an EMBL/GenBank/DDBJ whole genome shotgun (WGS) entry which is preliminary data.</text>
</comment>
<evidence type="ECO:0008006" key="4">
    <source>
        <dbReference type="Google" id="ProtNLM"/>
    </source>
</evidence>
<gene>
    <name evidence="2" type="ORF">AMECASPLE_025699</name>
</gene>